<evidence type="ECO:0000313" key="10">
    <source>
        <dbReference type="Proteomes" id="UP000295341"/>
    </source>
</evidence>
<name>A0A4S3K4T6_9GAMM</name>
<dbReference type="RefSeq" id="WP_133880248.1">
    <property type="nucleotide sequence ID" value="NZ_MWIN01000012.1"/>
</dbReference>
<evidence type="ECO:0000259" key="8">
    <source>
        <dbReference type="PROSITE" id="PS00624"/>
    </source>
</evidence>
<dbReference type="Pfam" id="PF00732">
    <property type="entry name" value="GMC_oxred_N"/>
    <property type="match status" value="1"/>
</dbReference>
<gene>
    <name evidence="9" type="ORF">DFR24_1058</name>
</gene>
<dbReference type="Proteomes" id="UP000295341">
    <property type="component" value="Unassembled WGS sequence"/>
</dbReference>
<dbReference type="InterPro" id="IPR000172">
    <property type="entry name" value="GMC_OxRdtase_N"/>
</dbReference>
<dbReference type="Gene3D" id="3.30.560.10">
    <property type="entry name" value="Glucose Oxidase, domain 3"/>
    <property type="match status" value="1"/>
</dbReference>
<evidence type="ECO:0000313" key="9">
    <source>
        <dbReference type="EMBL" id="TDU31681.1"/>
    </source>
</evidence>
<reference evidence="9 10" key="1">
    <citation type="submission" date="2019-03" db="EMBL/GenBank/DDBJ databases">
        <title>Genomic Encyclopedia of Type Strains, Phase IV (KMG-IV): sequencing the most valuable type-strain genomes for metagenomic binning, comparative biology and taxonomic classification.</title>
        <authorList>
            <person name="Goeker M."/>
        </authorList>
    </citation>
    <scope>NUCLEOTIDE SEQUENCE [LARGE SCALE GENOMIC DNA]</scope>
    <source>
        <strain evidence="9 10">DSM 26377</strain>
    </source>
</reference>
<evidence type="ECO:0000259" key="7">
    <source>
        <dbReference type="PROSITE" id="PS00623"/>
    </source>
</evidence>
<dbReference type="InterPro" id="IPR012132">
    <property type="entry name" value="GMC_OxRdtase"/>
</dbReference>
<dbReference type="AlphaFoldDB" id="A0A4S3K4T6"/>
<dbReference type="Pfam" id="PF05199">
    <property type="entry name" value="GMC_oxred_C"/>
    <property type="match status" value="1"/>
</dbReference>
<keyword evidence="10" id="KW-1185">Reference proteome</keyword>
<organism evidence="9 10">
    <name type="scientific">Panacagrimonas perspica</name>
    <dbReference type="NCBI Taxonomy" id="381431"/>
    <lineage>
        <taxon>Bacteria</taxon>
        <taxon>Pseudomonadati</taxon>
        <taxon>Pseudomonadota</taxon>
        <taxon>Gammaproteobacteria</taxon>
        <taxon>Nevskiales</taxon>
        <taxon>Nevskiaceae</taxon>
        <taxon>Panacagrimonas</taxon>
    </lineage>
</organism>
<dbReference type="PROSITE" id="PS00624">
    <property type="entry name" value="GMC_OXRED_2"/>
    <property type="match status" value="1"/>
</dbReference>
<dbReference type="PIRSF" id="PIRSF000137">
    <property type="entry name" value="Alcohol_oxidase"/>
    <property type="match status" value="1"/>
</dbReference>
<evidence type="ECO:0000256" key="1">
    <source>
        <dbReference type="ARBA" id="ARBA00001974"/>
    </source>
</evidence>
<accession>A0A4S3K4T6</accession>
<dbReference type="Gene3D" id="3.50.50.60">
    <property type="entry name" value="FAD/NAD(P)-binding domain"/>
    <property type="match status" value="1"/>
</dbReference>
<dbReference type="GO" id="GO:0050660">
    <property type="term" value="F:flavin adenine dinucleotide binding"/>
    <property type="evidence" value="ECO:0007669"/>
    <property type="project" value="InterPro"/>
</dbReference>
<feature type="domain" description="Glucose-methanol-choline oxidoreductase N-terminal" evidence="8">
    <location>
        <begin position="255"/>
        <end position="269"/>
    </location>
</feature>
<feature type="domain" description="Glucose-methanol-choline oxidoreductase N-terminal" evidence="7">
    <location>
        <begin position="80"/>
        <end position="103"/>
    </location>
</feature>
<protein>
    <submittedName>
        <fullName evidence="9">Choline dehydrogenase</fullName>
    </submittedName>
</protein>
<sequence length="535" mass="58082">MDTFDYVIVGGGTAAGILAYRLGEQGRSVCVVEAGPEDRNPYIRMPVGWFKTLKDPRVTWQLQYQGSDGTLGRVTPLVQGKVLGGSSAVNGAVYNRGQKEDFDTWAELGNPGWSYADVLPYFRKSEHLYGIGDDRYRGREGAMPVSPISWRTPVGETFLEGARSIGIPESADYNGETQTGVNYTQGNILRNRRWSTAHAFLHPARRHFNVQVLTQATVTRIVLEGKRATGVEFRREGESRTRSLAATRAVVSCAGAIGSPKLLQLSGIGPAHVLQAAGIVVRSALEGVGENLRDHFVPRVIVRARPHVTSVNERVKGMALLQELFAWASGRPSVLAISPVLIYGFWKSRPELTRPDIALSYFPASYKLGMIGHLDDKPGLTCGGFQLRPESQGYVRVQSASDLEAPVIQPNFLAHETDRGVVVAALKCARAIMHSVPMQRLVESEMLPGSDVQSDDEWLHYARQYGSTGYHPVGTCKMGVASDARAVVDAQLKVHGHDGLYVMDASVMPTLISANTAAATMMIAEKGADLLGAAP</sequence>
<evidence type="ECO:0000256" key="4">
    <source>
        <dbReference type="ARBA" id="ARBA00022827"/>
    </source>
</evidence>
<keyword evidence="4 5" id="KW-0274">FAD</keyword>
<evidence type="ECO:0000256" key="2">
    <source>
        <dbReference type="ARBA" id="ARBA00010790"/>
    </source>
</evidence>
<evidence type="ECO:0000256" key="6">
    <source>
        <dbReference type="RuleBase" id="RU003968"/>
    </source>
</evidence>
<feature type="binding site" evidence="5">
    <location>
        <begin position="90"/>
        <end position="93"/>
    </location>
    <ligand>
        <name>FAD</name>
        <dbReference type="ChEBI" id="CHEBI:57692"/>
    </ligand>
</feature>
<comment type="cofactor">
    <cofactor evidence="1 5">
        <name>FAD</name>
        <dbReference type="ChEBI" id="CHEBI:57692"/>
    </cofactor>
</comment>
<feature type="binding site" evidence="5">
    <location>
        <position position="82"/>
    </location>
    <ligand>
        <name>FAD</name>
        <dbReference type="ChEBI" id="CHEBI:57692"/>
    </ligand>
</feature>
<dbReference type="GO" id="GO:0016614">
    <property type="term" value="F:oxidoreductase activity, acting on CH-OH group of donors"/>
    <property type="evidence" value="ECO:0007669"/>
    <property type="project" value="InterPro"/>
</dbReference>
<keyword evidence="3 6" id="KW-0285">Flavoprotein</keyword>
<dbReference type="OrthoDB" id="9785276at2"/>
<comment type="caution">
    <text evidence="9">The sequence shown here is derived from an EMBL/GenBank/DDBJ whole genome shotgun (WGS) entry which is preliminary data.</text>
</comment>
<comment type="similarity">
    <text evidence="2 6">Belongs to the GMC oxidoreductase family.</text>
</comment>
<dbReference type="PANTHER" id="PTHR11552:SF147">
    <property type="entry name" value="CHOLINE DEHYDROGENASE, MITOCHONDRIAL"/>
    <property type="match status" value="1"/>
</dbReference>
<dbReference type="InterPro" id="IPR036188">
    <property type="entry name" value="FAD/NAD-bd_sf"/>
</dbReference>
<proteinExistence type="inferred from homology"/>
<dbReference type="PANTHER" id="PTHR11552">
    <property type="entry name" value="GLUCOSE-METHANOL-CHOLINE GMC OXIDOREDUCTASE"/>
    <property type="match status" value="1"/>
</dbReference>
<dbReference type="InterPro" id="IPR007867">
    <property type="entry name" value="GMC_OxRtase_C"/>
</dbReference>
<evidence type="ECO:0000256" key="5">
    <source>
        <dbReference type="PIRSR" id="PIRSR000137-2"/>
    </source>
</evidence>
<dbReference type="EMBL" id="SOBT01000008">
    <property type="protein sequence ID" value="TDU31681.1"/>
    <property type="molecule type" value="Genomic_DNA"/>
</dbReference>
<dbReference type="SUPFAM" id="SSF51905">
    <property type="entry name" value="FAD/NAD(P)-binding domain"/>
    <property type="match status" value="1"/>
</dbReference>
<dbReference type="PROSITE" id="PS00623">
    <property type="entry name" value="GMC_OXRED_1"/>
    <property type="match status" value="1"/>
</dbReference>
<dbReference type="SUPFAM" id="SSF54373">
    <property type="entry name" value="FAD-linked reductases, C-terminal domain"/>
    <property type="match status" value="1"/>
</dbReference>
<evidence type="ECO:0000256" key="3">
    <source>
        <dbReference type="ARBA" id="ARBA00022630"/>
    </source>
</evidence>
<feature type="binding site" evidence="5">
    <location>
        <position position="218"/>
    </location>
    <ligand>
        <name>FAD</name>
        <dbReference type="ChEBI" id="CHEBI:57692"/>
    </ligand>
</feature>